<evidence type="ECO:0000313" key="2">
    <source>
        <dbReference type="EMBL" id="PSC69847.1"/>
    </source>
</evidence>
<protein>
    <submittedName>
        <fullName evidence="2">Membrane transporter</fullName>
    </submittedName>
</protein>
<dbReference type="EMBL" id="LHPF02000023">
    <property type="protein sequence ID" value="PSC69847.1"/>
    <property type="molecule type" value="Genomic_DNA"/>
</dbReference>
<gene>
    <name evidence="2" type="ORF">C2E20_6647</name>
</gene>
<feature type="transmembrane region" description="Helical" evidence="1">
    <location>
        <begin position="70"/>
        <end position="91"/>
    </location>
</feature>
<comment type="caution">
    <text evidence="2">The sequence shown here is derived from an EMBL/GenBank/DDBJ whole genome shotgun (WGS) entry which is preliminary data.</text>
</comment>
<keyword evidence="1" id="KW-0472">Membrane</keyword>
<evidence type="ECO:0000256" key="1">
    <source>
        <dbReference type="SAM" id="Phobius"/>
    </source>
</evidence>
<accession>A0A2P6V6Y3</accession>
<dbReference type="AlphaFoldDB" id="A0A2P6V6Y3"/>
<proteinExistence type="predicted"/>
<keyword evidence="1" id="KW-0812">Transmembrane</keyword>
<reference evidence="2 3" key="1">
    <citation type="journal article" date="2018" name="Plant J.">
        <title>Genome sequences of Chlorella sorokiniana UTEX 1602 and Micractinium conductrix SAG 241.80: implications to maltose excretion by a green alga.</title>
        <authorList>
            <person name="Arriola M.B."/>
            <person name="Velmurugan N."/>
            <person name="Zhang Y."/>
            <person name="Plunkett M.H."/>
            <person name="Hondzo H."/>
            <person name="Barney B.M."/>
        </authorList>
    </citation>
    <scope>NUCLEOTIDE SEQUENCE [LARGE SCALE GENOMIC DNA]</scope>
    <source>
        <strain evidence="2 3">SAG 241.80</strain>
    </source>
</reference>
<sequence>MATKAQTVAVWPLWVLLLIGWVLFLSGLSGLQASPVPCGKFYRFRYLFAILILVALFAAGRAFHVFRAGILGLAAPLLVLLMDSSNTFFYFNGLNLIGSTRERARVALAGTIISCVALGFMLLAIGVYDEEAGKSERRGGTGEPKGETYGAAMAVKAPSAVWAWLFWLLLVCGWILMLGGLSALQNDCGASNVTDPTVAGTVGYLAPINCDRFYSYSWYEFFMLIIIAAFLGGALVHKWRMGLVGLMVPLVVLLQYTCDTYLGLWETAPSGGNQQSRAKTLFAGSLISTISIYAITILFGVFDEKSATMQTATM</sequence>
<evidence type="ECO:0000313" key="3">
    <source>
        <dbReference type="Proteomes" id="UP000239649"/>
    </source>
</evidence>
<dbReference type="OrthoDB" id="509424at2759"/>
<dbReference type="Proteomes" id="UP000239649">
    <property type="component" value="Unassembled WGS sequence"/>
</dbReference>
<name>A0A2P6V6Y3_9CHLO</name>
<organism evidence="2 3">
    <name type="scientific">Micractinium conductrix</name>
    <dbReference type="NCBI Taxonomy" id="554055"/>
    <lineage>
        <taxon>Eukaryota</taxon>
        <taxon>Viridiplantae</taxon>
        <taxon>Chlorophyta</taxon>
        <taxon>core chlorophytes</taxon>
        <taxon>Trebouxiophyceae</taxon>
        <taxon>Chlorellales</taxon>
        <taxon>Chlorellaceae</taxon>
        <taxon>Chlorella clade</taxon>
        <taxon>Micractinium</taxon>
    </lineage>
</organism>
<keyword evidence="3" id="KW-1185">Reference proteome</keyword>
<feature type="transmembrane region" description="Helical" evidence="1">
    <location>
        <begin position="43"/>
        <end position="63"/>
    </location>
</feature>
<feature type="transmembrane region" description="Helical" evidence="1">
    <location>
        <begin position="106"/>
        <end position="128"/>
    </location>
</feature>
<feature type="transmembrane region" description="Helical" evidence="1">
    <location>
        <begin position="243"/>
        <end position="262"/>
    </location>
</feature>
<feature type="transmembrane region" description="Helical" evidence="1">
    <location>
        <begin position="216"/>
        <end position="236"/>
    </location>
</feature>
<feature type="transmembrane region" description="Helical" evidence="1">
    <location>
        <begin position="161"/>
        <end position="184"/>
    </location>
</feature>
<feature type="transmembrane region" description="Helical" evidence="1">
    <location>
        <begin position="282"/>
        <end position="302"/>
    </location>
</feature>
<keyword evidence="1" id="KW-1133">Transmembrane helix</keyword>